<name>A0A3D8R6P9_9HELO</name>
<dbReference type="AlphaFoldDB" id="A0A3D8R6P9"/>
<keyword evidence="3" id="KW-1185">Reference proteome</keyword>
<evidence type="ECO:0000256" key="1">
    <source>
        <dbReference type="SAM" id="MobiDB-lite"/>
    </source>
</evidence>
<comment type="caution">
    <text evidence="2">The sequence shown here is derived from an EMBL/GenBank/DDBJ whole genome shotgun (WGS) entry which is preliminary data.</text>
</comment>
<proteinExistence type="predicted"/>
<feature type="region of interest" description="Disordered" evidence="1">
    <location>
        <begin position="120"/>
        <end position="172"/>
    </location>
</feature>
<accession>A0A3D8R6P9</accession>
<organism evidence="2 3">
    <name type="scientific">Coleophoma cylindrospora</name>
    <dbReference type="NCBI Taxonomy" id="1849047"/>
    <lineage>
        <taxon>Eukaryota</taxon>
        <taxon>Fungi</taxon>
        <taxon>Dikarya</taxon>
        <taxon>Ascomycota</taxon>
        <taxon>Pezizomycotina</taxon>
        <taxon>Leotiomycetes</taxon>
        <taxon>Helotiales</taxon>
        <taxon>Dermateaceae</taxon>
        <taxon>Coleophoma</taxon>
    </lineage>
</organism>
<sequence length="188" mass="22267">MSAQVSFAYQTISVVDFPGMAQCDNNYDVDHAYIDNLKSIVGMVERRARKNQNNKYNDKKTPNTYFNTISNATQKGVARKQEDEKKFRYQVIDKPKVSTKQEEEEEARRRSFREAVAKKVAERRKEREETERQREVEAEVQREMERRMEAEMETERRDQEVLGPCPRPQSEEYDAWMDRASAIFIPNL</sequence>
<reference evidence="2 3" key="1">
    <citation type="journal article" date="2018" name="IMA Fungus">
        <title>IMA Genome-F 9: Draft genome sequence of Annulohypoxylon stygium, Aspergillus mulundensis, Berkeleyomyces basicola (syn. Thielaviopsis basicola), Ceratocystis smalleyi, two Cercospora beticola strains, Coleophoma cylindrospora, Fusarium fracticaudum, Phialophora cf. hyalina, and Morchella septimelata.</title>
        <authorList>
            <person name="Wingfield B.D."/>
            <person name="Bills G.F."/>
            <person name="Dong Y."/>
            <person name="Huang W."/>
            <person name="Nel W.J."/>
            <person name="Swalarsk-Parry B.S."/>
            <person name="Vaghefi N."/>
            <person name="Wilken P.M."/>
            <person name="An Z."/>
            <person name="de Beer Z.W."/>
            <person name="De Vos L."/>
            <person name="Chen L."/>
            <person name="Duong T.A."/>
            <person name="Gao Y."/>
            <person name="Hammerbacher A."/>
            <person name="Kikkert J.R."/>
            <person name="Li Y."/>
            <person name="Li H."/>
            <person name="Li K."/>
            <person name="Li Q."/>
            <person name="Liu X."/>
            <person name="Ma X."/>
            <person name="Naidoo K."/>
            <person name="Pethybridge S.J."/>
            <person name="Sun J."/>
            <person name="Steenkamp E.T."/>
            <person name="van der Nest M.A."/>
            <person name="van Wyk S."/>
            <person name="Wingfield M.J."/>
            <person name="Xiong C."/>
            <person name="Yue Q."/>
            <person name="Zhang X."/>
        </authorList>
    </citation>
    <scope>NUCLEOTIDE SEQUENCE [LARGE SCALE GENOMIC DNA]</scope>
    <source>
        <strain evidence="2 3">BP6252</strain>
    </source>
</reference>
<dbReference type="Proteomes" id="UP000256645">
    <property type="component" value="Unassembled WGS sequence"/>
</dbReference>
<dbReference type="OrthoDB" id="10459445at2759"/>
<gene>
    <name evidence="2" type="ORF">BP6252_08742</name>
</gene>
<feature type="compositionally biased region" description="Basic and acidic residues" evidence="1">
    <location>
        <begin position="120"/>
        <end position="160"/>
    </location>
</feature>
<protein>
    <submittedName>
        <fullName evidence="2">Uncharacterized protein</fullName>
    </submittedName>
</protein>
<dbReference type="EMBL" id="PDLM01000009">
    <property type="protein sequence ID" value="RDW69722.1"/>
    <property type="molecule type" value="Genomic_DNA"/>
</dbReference>
<evidence type="ECO:0000313" key="2">
    <source>
        <dbReference type="EMBL" id="RDW69722.1"/>
    </source>
</evidence>
<evidence type="ECO:0000313" key="3">
    <source>
        <dbReference type="Proteomes" id="UP000256645"/>
    </source>
</evidence>